<accession>A0ABS9UNA2</accession>
<keyword evidence="4" id="KW-1185">Reference proteome</keyword>
<sequence>MKKTFTILYLIMGLFCSGLILADNKIKIQKGFEFHHPFSSKAESPILEDFEDESINSKTFSSNGQEFTISSGNSNLFDIYNSGGDLYGWNGSSADSKFIDNSSSVDNNIDLTIATSDNKAFILKSFYLFIAQGTGVITGVNGDITIVGSKNGVTQFTNTVNSGYNTSTNSQNGYTFINMSTFGGDNNSEIEIDKFTILSTGNIRYIALDAMSWAPGVVAANCAPNHGVTDFEGFYSTFTELNSGTGSATATVACFDITSETLNPSHTARVTGTSISGNELLIIQGVGTSPNANLKRAIIKSNDGSSFSFKSIKVQPFGTFSDLQITYEGYLNGVQVSNANLDRSNMTTGTIYNDSFLSIPAFNEVDEIRIEFNFVGSSFQNFRIDDIEIGPANTATSPTVLTNAATSILASEVTLNGNISDDGGANVTARGFVYSSSDNSPILGEGGVTNVTIGSGTGAFQETIAGLSPSTTYYFQAYATNSEGTSYGGVEIFTTLNQVSAPTITSTPILTAPYSQQYNYSIVGTVDNELETTLSATTLPNWLTFSSDGQGVSSRFGDIPAWVALSGVAGDGEGNVFAIRNNGTEIFKIEPDGTTTSWKSGLTSSTVYALHIANGFVYIPRYGNSSQSITRIPLDNPNAPEEIFLSRSGGALSLTDKDGFIYAAIYNSREIIKINETTKDFEILINNQTGLSSYSPFGMTFDKNGDLFIATYGVRSIIKYDGSSVTPVLTNLPNNVSSIRNDAAGNFYLSMSGGGVRKYNADFSSFETVSVNANDNVWSLSLTAAGSLVYSRQGTNEVYRLQTGAILTGIPAKSDIGEHPVVLRAANDNGYTEQEFTITVTDETAPLLTTFSPEKNADDVELTPELTLTFDEEIVLGNIGVLSIESGGSILQSFDLAIQEERELIEVSEDRLSILVKITNPLALNTTISIGITEGFFKDDFDNDFAGFLASSNTWNFRTLNKQNQTISFPEISDKIYGDDAFILGAEETDQGLTIVYTANDPSIVSISGNQATILKAGSTEITATQSGDDNFIEATPVIRTLAIDKAIVTITAEDQSKVYGESNPSLTFAYDGLVNGDTEVSTEPSISTTATASSTTGTYPITLSGGSDANYAITLVDGTLTVDQKAVTITADDKSKIYGESNPSVTFAYDGLVNGDEKVATEPSISTTATASSDAGTYPITLSGGSDANYAITLVDGTLTVGQKAVMITAEDQSKVYGESNPSLTFAYDGLVNGDEKISTEPSISTTATASSNTGTYPITLSGGSDANYAITVVDGTLTVGQKTLTITAEDQSKVYGETNPSLTFAYDGLVNGDEKISTEPSISTTASASSNTGTYPITLSGGSDANYAITVVDGTLTVGQKAVTITADDKSKIYGESNPSLTFAYDGLVNGDEKISTEPSISTTATASSNTGTYPITLSGGSDANYAITLVDGTLTVGQKAVTITAEDQSKVYGETNPSLTFTYDGLVNGDEKVSTEPSISTTATASSNTGTYPITLSGGSDANYAITLANGTLTVGQKSLTITADNKSKIYGEGNPSLTFAYDGLVNGDEKVATEPSISTTATASSDAGTYPITLSGGTDANYAITLVDGTLTVGQKAVTITAEDQSKVYGETNPSLSFTYDGLVNGDVKVATEPSISTTATASSNTGTYPITLSGGSDANYAITLANGTLTVGQKAVTITAEDQSKVYGEINPSLTFTYDGLVNGDSKVSTEPSISTTATASSDAGTYPITLSGGTDANYAITLANGTLTVGQKSLTITADNKSKIYGESNPSLTFAYDGLVNGDEKVATEPSISTTATASSDAGTYPITLSGGSDANYAITLANGTLTVGQKAVTITAEDQSKVYGEINPSLTFTYDGLVNGDEKVSTEPSISTTATASSNTGTYPIALSGGSDANYAITLANGTLTVGQKTLTIIADDKSKIYGESNPSLTFTYDGLVNGDEKVSTEPSISTTATASSNTGTYPIALS</sequence>
<comment type="caution">
    <text evidence="3">The sequence shown here is derived from an EMBL/GenBank/DDBJ whole genome shotgun (WGS) entry which is preliminary data.</text>
</comment>
<evidence type="ECO:0000313" key="4">
    <source>
        <dbReference type="Proteomes" id="UP001165488"/>
    </source>
</evidence>
<feature type="non-terminal residue" evidence="3">
    <location>
        <position position="1974"/>
    </location>
</feature>
<dbReference type="InterPro" id="IPR003961">
    <property type="entry name" value="FN3_dom"/>
</dbReference>
<dbReference type="InterPro" id="IPR032812">
    <property type="entry name" value="SbsA_Ig"/>
</dbReference>
<dbReference type="Pfam" id="PF13205">
    <property type="entry name" value="Big_5"/>
    <property type="match status" value="1"/>
</dbReference>
<reference evidence="3" key="1">
    <citation type="submission" date="2022-03" db="EMBL/GenBank/DDBJ databases">
        <title>De novo assembled genomes of Belliella spp. (Cyclobacteriaceae) strains.</title>
        <authorList>
            <person name="Szabo A."/>
            <person name="Korponai K."/>
            <person name="Felfoldi T."/>
        </authorList>
    </citation>
    <scope>NUCLEOTIDE SEQUENCE</scope>
    <source>
        <strain evidence="3">DSM 107340</strain>
    </source>
</reference>
<gene>
    <name evidence="3" type="ORF">MM236_08405</name>
</gene>
<evidence type="ECO:0000313" key="3">
    <source>
        <dbReference type="EMBL" id="MCH7398008.1"/>
    </source>
</evidence>
<organism evidence="3 4">
    <name type="scientific">Belliella calami</name>
    <dbReference type="NCBI Taxonomy" id="2923436"/>
    <lineage>
        <taxon>Bacteria</taxon>
        <taxon>Pseudomonadati</taxon>
        <taxon>Bacteroidota</taxon>
        <taxon>Cytophagia</taxon>
        <taxon>Cytophagales</taxon>
        <taxon>Cyclobacteriaceae</taxon>
        <taxon>Belliella</taxon>
    </lineage>
</organism>
<evidence type="ECO:0000256" key="1">
    <source>
        <dbReference type="ARBA" id="ARBA00022729"/>
    </source>
</evidence>
<dbReference type="Gene3D" id="3.30.160.710">
    <property type="match status" value="12"/>
</dbReference>
<name>A0ABS9UNA2_9BACT</name>
<feature type="domain" description="Fibronectin type-III" evidence="2">
    <location>
        <begin position="397"/>
        <end position="498"/>
    </location>
</feature>
<dbReference type="Proteomes" id="UP001165488">
    <property type="component" value="Unassembled WGS sequence"/>
</dbReference>
<dbReference type="Pfam" id="PF18676">
    <property type="entry name" value="MBG_2"/>
    <property type="match status" value="12"/>
</dbReference>
<evidence type="ECO:0000259" key="2">
    <source>
        <dbReference type="PROSITE" id="PS50853"/>
    </source>
</evidence>
<proteinExistence type="predicted"/>
<dbReference type="SUPFAM" id="SSF101898">
    <property type="entry name" value="NHL repeat"/>
    <property type="match status" value="1"/>
</dbReference>
<dbReference type="EMBL" id="JAKZGS010000005">
    <property type="protein sequence ID" value="MCH7398008.1"/>
    <property type="molecule type" value="Genomic_DNA"/>
</dbReference>
<dbReference type="InterPro" id="IPR041286">
    <property type="entry name" value="MBG_2"/>
</dbReference>
<dbReference type="RefSeq" id="WP_241274522.1">
    <property type="nucleotide sequence ID" value="NZ_JAKZGS010000005.1"/>
</dbReference>
<keyword evidence="1" id="KW-0732">Signal</keyword>
<protein>
    <submittedName>
        <fullName evidence="3">Ig-like domain-containing protein</fullName>
    </submittedName>
</protein>
<dbReference type="PROSITE" id="PS50853">
    <property type="entry name" value="FN3"/>
    <property type="match status" value="1"/>
</dbReference>